<dbReference type="Pfam" id="PF01755">
    <property type="entry name" value="Glyco_transf_25"/>
    <property type="match status" value="1"/>
</dbReference>
<gene>
    <name evidence="5" type="ORF">PVAG01_08562</name>
</gene>
<dbReference type="CDD" id="cd06532">
    <property type="entry name" value="Glyco_transf_25"/>
    <property type="match status" value="1"/>
</dbReference>
<keyword evidence="6" id="KW-1185">Reference proteome</keyword>
<evidence type="ECO:0000313" key="6">
    <source>
        <dbReference type="Proteomes" id="UP001629113"/>
    </source>
</evidence>
<protein>
    <submittedName>
        <fullName evidence="5">Procollagen galactosyltransferase 1</fullName>
    </submittedName>
</protein>
<evidence type="ECO:0000313" key="5">
    <source>
        <dbReference type="EMBL" id="KAL3420063.1"/>
    </source>
</evidence>
<dbReference type="Proteomes" id="UP001629113">
    <property type="component" value="Unassembled WGS sequence"/>
</dbReference>
<dbReference type="InterPro" id="IPR002654">
    <property type="entry name" value="Glyco_trans_25"/>
</dbReference>
<dbReference type="PANTHER" id="PTHR10730">
    <property type="entry name" value="PROCOLLAGEN-LYSINE,2-OXOGLUTARATE 5-DIOXYGENASE/GLYCOSYLTRANSFERASE 25 FAMILY MEMBER"/>
    <property type="match status" value="1"/>
</dbReference>
<evidence type="ECO:0000256" key="2">
    <source>
        <dbReference type="ARBA" id="ARBA00022676"/>
    </source>
</evidence>
<feature type="domain" description="Glycosyl transferase family 25" evidence="4">
    <location>
        <begin position="66"/>
        <end position="268"/>
    </location>
</feature>
<dbReference type="PANTHER" id="PTHR10730:SF53">
    <property type="entry name" value="GLYCOSYLTRANSFERASE 25 FAMILY MEMBER"/>
    <property type="match status" value="1"/>
</dbReference>
<reference evidence="5 6" key="1">
    <citation type="submission" date="2024-06" db="EMBL/GenBank/DDBJ databases">
        <title>Complete genome of Phlyctema vagabunda strain 19-DSS-EL-015.</title>
        <authorList>
            <person name="Fiorenzani C."/>
        </authorList>
    </citation>
    <scope>NUCLEOTIDE SEQUENCE [LARGE SCALE GENOMIC DNA]</scope>
    <source>
        <strain evidence="5 6">19-DSS-EL-015</strain>
    </source>
</reference>
<keyword evidence="3" id="KW-0808">Transferase</keyword>
<name>A0ABR4P9R3_9HELO</name>
<dbReference type="InterPro" id="IPR050757">
    <property type="entry name" value="Collagen_mod_GT25"/>
</dbReference>
<sequence length="390" mass="44350">MMKGRFSKPVLGGIIAAFTIIAIIAVFQHKQERQEPSKNKYYRNYVTELLREDNLLDVRNETLGFEKIYVIGLPERTDKRDAFSLQASLTDIHFEWLDGVKGEKVADKAIPQFWPSNAGKGATLGCWRGHMNAIQKMVQEEVATALLFEDDADWDIMLKEQLVEFARGTRYLQNSTGLTFSPYGDNWDVLWVGQCISKNNEQVDQKYYVIRDDPTVAPPELREEQKPYPNLSPPALSGNFTRIVHEPYYGRCTFGYAISLRGAQKLLYHQGLSKDGTTIDRGINRFCSRRDLGARCYAPYPGLVGTHKAAGDTTKDSDRVNTGGKVRDKGVTEHIVYSTRLNFKNILLGKQPKSQWPNQTMYPKLNDSVMIPRGHGTFVHKNQFVIQHPK</sequence>
<comment type="similarity">
    <text evidence="1">Belongs to the glycosyltransferase 25 family.</text>
</comment>
<organism evidence="5 6">
    <name type="scientific">Phlyctema vagabunda</name>
    <dbReference type="NCBI Taxonomy" id="108571"/>
    <lineage>
        <taxon>Eukaryota</taxon>
        <taxon>Fungi</taxon>
        <taxon>Dikarya</taxon>
        <taxon>Ascomycota</taxon>
        <taxon>Pezizomycotina</taxon>
        <taxon>Leotiomycetes</taxon>
        <taxon>Helotiales</taxon>
        <taxon>Dermateaceae</taxon>
        <taxon>Phlyctema</taxon>
    </lineage>
</organism>
<evidence type="ECO:0000259" key="4">
    <source>
        <dbReference type="Pfam" id="PF01755"/>
    </source>
</evidence>
<accession>A0ABR4P9R3</accession>
<comment type="caution">
    <text evidence="5">The sequence shown here is derived from an EMBL/GenBank/DDBJ whole genome shotgun (WGS) entry which is preliminary data.</text>
</comment>
<evidence type="ECO:0000256" key="1">
    <source>
        <dbReference type="ARBA" id="ARBA00006721"/>
    </source>
</evidence>
<proteinExistence type="inferred from homology"/>
<evidence type="ECO:0000256" key="3">
    <source>
        <dbReference type="ARBA" id="ARBA00022679"/>
    </source>
</evidence>
<dbReference type="GO" id="GO:0016757">
    <property type="term" value="F:glycosyltransferase activity"/>
    <property type="evidence" value="ECO:0007669"/>
    <property type="project" value="UniProtKB-KW"/>
</dbReference>
<dbReference type="EMBL" id="JBFCZG010000007">
    <property type="protein sequence ID" value="KAL3420063.1"/>
    <property type="molecule type" value="Genomic_DNA"/>
</dbReference>
<keyword evidence="2 5" id="KW-0328">Glycosyltransferase</keyword>